<sequence length="140" mass="16243">EFANMEVYVNEIYLDFIKFFEPLEMQGNVKQSELDSEIEIFHCDSKLKIYNILFPNVKKENLINCANPLQLPNDTTSFIPYNHTEARELFFDSNPALHLTSAEKNFYFAMSLLPIAGLIGVATIIYIIRCIYLDITHRRG</sequence>
<dbReference type="EMBL" id="RCSS01000582">
    <property type="protein sequence ID" value="RVD91274.1"/>
    <property type="molecule type" value="Genomic_DNA"/>
</dbReference>
<keyword evidence="1" id="KW-0812">Transmembrane</keyword>
<accession>A0A437AJE0</accession>
<keyword evidence="1" id="KW-0472">Membrane</keyword>
<protein>
    <submittedName>
        <fullName evidence="2">Uncharacterized protein</fullName>
    </submittedName>
</protein>
<gene>
    <name evidence="2" type="ORF">TUBRATIS_22800</name>
</gene>
<evidence type="ECO:0000313" key="3">
    <source>
        <dbReference type="Proteomes" id="UP000282876"/>
    </source>
</evidence>
<organism evidence="2 3">
    <name type="scientific">Tubulinosema ratisbonensis</name>
    <dbReference type="NCBI Taxonomy" id="291195"/>
    <lineage>
        <taxon>Eukaryota</taxon>
        <taxon>Fungi</taxon>
        <taxon>Fungi incertae sedis</taxon>
        <taxon>Microsporidia</taxon>
        <taxon>Tubulinosematoidea</taxon>
        <taxon>Tubulinosematidae</taxon>
        <taxon>Tubulinosema</taxon>
    </lineage>
</organism>
<keyword evidence="1" id="KW-1133">Transmembrane helix</keyword>
<evidence type="ECO:0000256" key="1">
    <source>
        <dbReference type="SAM" id="Phobius"/>
    </source>
</evidence>
<evidence type="ECO:0000313" key="2">
    <source>
        <dbReference type="EMBL" id="RVD91274.1"/>
    </source>
</evidence>
<reference evidence="2 3" key="1">
    <citation type="submission" date="2018-10" db="EMBL/GenBank/DDBJ databases">
        <title>Draft genome sequence of the microsporidian Tubulinosema ratisbonensis.</title>
        <authorList>
            <person name="Polonais V."/>
            <person name="Peyretaillade E."/>
            <person name="Niehus S."/>
            <person name="Wawrzyniak I."/>
            <person name="Franchet A."/>
            <person name="Gaspin C."/>
            <person name="Reichstadt M."/>
            <person name="Belser C."/>
            <person name="Labadie K."/>
            <person name="Delbac F."/>
            <person name="Ferrandon D."/>
        </authorList>
    </citation>
    <scope>NUCLEOTIDE SEQUENCE [LARGE SCALE GENOMIC DNA]</scope>
    <source>
        <strain evidence="2 3">Franzen</strain>
    </source>
</reference>
<feature type="transmembrane region" description="Helical" evidence="1">
    <location>
        <begin position="106"/>
        <end position="128"/>
    </location>
</feature>
<name>A0A437AJE0_9MICR</name>
<dbReference type="Proteomes" id="UP000282876">
    <property type="component" value="Unassembled WGS sequence"/>
</dbReference>
<dbReference type="VEuPathDB" id="MicrosporidiaDB:TUBRATIS_22800"/>
<comment type="caution">
    <text evidence="2">The sequence shown here is derived from an EMBL/GenBank/DDBJ whole genome shotgun (WGS) entry which is preliminary data.</text>
</comment>
<proteinExistence type="predicted"/>
<keyword evidence="3" id="KW-1185">Reference proteome</keyword>
<feature type="non-terminal residue" evidence="2">
    <location>
        <position position="1"/>
    </location>
</feature>
<dbReference type="AlphaFoldDB" id="A0A437AJE0"/>